<protein>
    <submittedName>
        <fullName evidence="3">Uncharacterized protein</fullName>
    </submittedName>
</protein>
<name>A0A1H8J9B6_9EURY</name>
<feature type="compositionally biased region" description="Basic and acidic residues" evidence="1">
    <location>
        <begin position="237"/>
        <end position="246"/>
    </location>
</feature>
<gene>
    <name evidence="3" type="ORF">SAMN05216388_10052</name>
</gene>
<keyword evidence="2" id="KW-0812">Transmembrane</keyword>
<feature type="compositionally biased region" description="Low complexity" evidence="1">
    <location>
        <begin position="35"/>
        <end position="49"/>
    </location>
</feature>
<evidence type="ECO:0000256" key="2">
    <source>
        <dbReference type="SAM" id="Phobius"/>
    </source>
</evidence>
<feature type="region of interest" description="Disordered" evidence="1">
    <location>
        <begin position="35"/>
        <end position="117"/>
    </location>
</feature>
<keyword evidence="2" id="KW-1133">Transmembrane helix</keyword>
<accession>A0A1H8J9B6</accession>
<evidence type="ECO:0000313" key="3">
    <source>
        <dbReference type="EMBL" id="SEN76876.1"/>
    </source>
</evidence>
<feature type="compositionally biased region" description="Acidic residues" evidence="1">
    <location>
        <begin position="223"/>
        <end position="236"/>
    </location>
</feature>
<feature type="transmembrane region" description="Helical" evidence="2">
    <location>
        <begin position="334"/>
        <end position="356"/>
    </location>
</feature>
<sequence length="362" mass="37051">MTGKSAFDATISQALVGVLCCLLVAVPVAGVAGGQPTAAAAGHAPSATAGDGGGGSSLEAGLLVRQTNESSTDDTDAGTGNGTNGDESDGNTNRTKNETAGNGTAENETAESEAADEPALIESYTATTAGTTLTVRVGSSERLRQIALAVYDMDGDEVADRESNFHVGTAYVTTFNLSNGTYRTSLVTARSYDRRVDDPTSHFALVTVPESGSNETDPAADGNETDTEPDGTDPADSDARDERTETGTETPGGNRTATSDSGSAETTTATTEQSTTLTPVPTTSGSPETDIKTNRESQRMAGTTPPPETRATPADDPGSEPRPRTQGALLGSPFLQSVLTLVAAAVLALLSVVLWVRGYSRH</sequence>
<feature type="region of interest" description="Disordered" evidence="1">
    <location>
        <begin position="205"/>
        <end position="328"/>
    </location>
</feature>
<evidence type="ECO:0000256" key="1">
    <source>
        <dbReference type="SAM" id="MobiDB-lite"/>
    </source>
</evidence>
<feature type="compositionally biased region" description="Polar residues" evidence="1">
    <location>
        <begin position="90"/>
        <end position="104"/>
    </location>
</feature>
<keyword evidence="2" id="KW-0472">Membrane</keyword>
<proteinExistence type="predicted"/>
<evidence type="ECO:0000313" key="4">
    <source>
        <dbReference type="Proteomes" id="UP000198775"/>
    </source>
</evidence>
<dbReference type="RefSeq" id="WP_092658763.1">
    <property type="nucleotide sequence ID" value="NZ_FOCX01000005.1"/>
</dbReference>
<dbReference type="AlphaFoldDB" id="A0A1H8J9B6"/>
<feature type="compositionally biased region" description="Low complexity" evidence="1">
    <location>
        <begin position="247"/>
        <end position="278"/>
    </location>
</feature>
<keyword evidence="4" id="KW-1185">Reference proteome</keyword>
<dbReference type="Proteomes" id="UP000198775">
    <property type="component" value="Unassembled WGS sequence"/>
</dbReference>
<organism evidence="3 4">
    <name type="scientific">Halorientalis persicus</name>
    <dbReference type="NCBI Taxonomy" id="1367881"/>
    <lineage>
        <taxon>Archaea</taxon>
        <taxon>Methanobacteriati</taxon>
        <taxon>Methanobacteriota</taxon>
        <taxon>Stenosarchaea group</taxon>
        <taxon>Halobacteria</taxon>
        <taxon>Halobacteriales</taxon>
        <taxon>Haloarculaceae</taxon>
        <taxon>Halorientalis</taxon>
    </lineage>
</organism>
<dbReference type="OrthoDB" id="387181at2157"/>
<reference evidence="4" key="1">
    <citation type="submission" date="2016-10" db="EMBL/GenBank/DDBJ databases">
        <authorList>
            <person name="Varghese N."/>
            <person name="Submissions S."/>
        </authorList>
    </citation>
    <scope>NUCLEOTIDE SEQUENCE [LARGE SCALE GENOMIC DNA]</scope>
    <source>
        <strain evidence="4">IBRC-M 10043</strain>
    </source>
</reference>
<dbReference type="EMBL" id="FOCX01000005">
    <property type="protein sequence ID" value="SEN76876.1"/>
    <property type="molecule type" value="Genomic_DNA"/>
</dbReference>
<feature type="compositionally biased region" description="Basic and acidic residues" evidence="1">
    <location>
        <begin position="289"/>
        <end position="298"/>
    </location>
</feature>